<dbReference type="Gene3D" id="1.25.40.340">
    <property type="match status" value="1"/>
</dbReference>
<dbReference type="EMBL" id="BHYK01000008">
    <property type="protein sequence ID" value="GCD10142.1"/>
    <property type="molecule type" value="Genomic_DNA"/>
</dbReference>
<comment type="function">
    <text evidence="8">ADP-binding subunit of the dihydroxyacetone kinase, which is responsible for the phosphoenolpyruvate (PEP)-dependent phosphorylation of dihydroxyacetone. DhaL-ADP is converted to DhaL-ATP via a phosphoryl group transfer from DhaM and transmits it to dihydroxyacetone binds to DhaK.</text>
</comment>
<dbReference type="EC" id="2.7.1.121" evidence="3"/>
<evidence type="ECO:0000256" key="4">
    <source>
        <dbReference type="ARBA" id="ARBA00022679"/>
    </source>
</evidence>
<dbReference type="GO" id="GO:0019563">
    <property type="term" value="P:glycerol catabolic process"/>
    <property type="evidence" value="ECO:0007669"/>
    <property type="project" value="TreeGrafter"/>
</dbReference>
<evidence type="ECO:0000256" key="3">
    <source>
        <dbReference type="ARBA" id="ARBA00012095"/>
    </source>
</evidence>
<evidence type="ECO:0000256" key="2">
    <source>
        <dbReference type="ARBA" id="ARBA00004745"/>
    </source>
</evidence>
<keyword evidence="6" id="KW-0319">Glycerol metabolism</keyword>
<dbReference type="Pfam" id="PF02734">
    <property type="entry name" value="Dak2"/>
    <property type="match status" value="1"/>
</dbReference>
<gene>
    <name evidence="10" type="ORF">Ctaglu_17650</name>
</gene>
<keyword evidence="5 10" id="KW-0418">Kinase</keyword>
<evidence type="ECO:0000313" key="11">
    <source>
        <dbReference type="Proteomes" id="UP000287872"/>
    </source>
</evidence>
<dbReference type="InterPro" id="IPR050861">
    <property type="entry name" value="Dihydroxyacetone_Kinase"/>
</dbReference>
<organism evidence="10 11">
    <name type="scientific">Clostridium tagluense</name>
    <dbReference type="NCBI Taxonomy" id="360422"/>
    <lineage>
        <taxon>Bacteria</taxon>
        <taxon>Bacillati</taxon>
        <taxon>Bacillota</taxon>
        <taxon>Clostridia</taxon>
        <taxon>Eubacteriales</taxon>
        <taxon>Clostridiaceae</taxon>
        <taxon>Clostridium</taxon>
    </lineage>
</organism>
<dbReference type="OrthoDB" id="9800291at2"/>
<reference evidence="10 11" key="1">
    <citation type="submission" date="2018-11" db="EMBL/GenBank/DDBJ databases">
        <title>Genome sequencing and assembly of Clostridium tagluense strain A121.</title>
        <authorList>
            <person name="Murakami T."/>
            <person name="Segawa T."/>
            <person name="Shcherbakova V.A."/>
            <person name="Mori H."/>
            <person name="Yoshimura Y."/>
        </authorList>
    </citation>
    <scope>NUCLEOTIDE SEQUENCE [LARGE SCALE GENOMIC DNA]</scope>
    <source>
        <strain evidence="10 11">A121</strain>
    </source>
</reference>
<evidence type="ECO:0000256" key="8">
    <source>
        <dbReference type="ARBA" id="ARBA00055771"/>
    </source>
</evidence>
<proteinExistence type="predicted"/>
<protein>
    <recommendedName>
        <fullName evidence="3">phosphoenolpyruvate--glycerone phosphotransferase</fullName>
        <ecNumber evidence="3">2.7.1.121</ecNumber>
    </recommendedName>
</protein>
<keyword evidence="4" id="KW-0808">Transferase</keyword>
<keyword evidence="11" id="KW-1185">Reference proteome</keyword>
<comment type="pathway">
    <text evidence="2">Polyol metabolism; glycerol degradation.</text>
</comment>
<dbReference type="Proteomes" id="UP000287872">
    <property type="component" value="Unassembled WGS sequence"/>
</dbReference>
<sequence length="216" mass="22627">MSISGLQVISILNKIANVIEENKNYLCELDAAIGDGDHGINMNKGFNAVKEKLRGDNGCDIGEILKNTGMALVSNVGGASGPLYGTAFMKAALEVKGKANIDIEDFIKILEAALGGVLMRGKAVSGEKTMIDAIAPAIDAMKEALKAGLVPIDILKASKDAAIKGVEYTKTIIATKGRASYLGERSIGHQDAGATSSYLILNTVYEGVKDIKEGLV</sequence>
<dbReference type="GO" id="GO:0005829">
    <property type="term" value="C:cytosol"/>
    <property type="evidence" value="ECO:0007669"/>
    <property type="project" value="TreeGrafter"/>
</dbReference>
<evidence type="ECO:0000313" key="10">
    <source>
        <dbReference type="EMBL" id="GCD10142.1"/>
    </source>
</evidence>
<evidence type="ECO:0000256" key="6">
    <source>
        <dbReference type="ARBA" id="ARBA00022798"/>
    </source>
</evidence>
<dbReference type="InterPro" id="IPR004007">
    <property type="entry name" value="DhaL_dom"/>
</dbReference>
<comment type="catalytic activity">
    <reaction evidence="1">
        <text>dihydroxyacetone + phosphoenolpyruvate = dihydroxyacetone phosphate + pyruvate</text>
        <dbReference type="Rhea" id="RHEA:18381"/>
        <dbReference type="ChEBI" id="CHEBI:15361"/>
        <dbReference type="ChEBI" id="CHEBI:16016"/>
        <dbReference type="ChEBI" id="CHEBI:57642"/>
        <dbReference type="ChEBI" id="CHEBI:58702"/>
        <dbReference type="EC" id="2.7.1.121"/>
    </reaction>
</comment>
<dbReference type="SMART" id="SM01120">
    <property type="entry name" value="Dak2"/>
    <property type="match status" value="1"/>
</dbReference>
<dbReference type="NCBIfam" id="TIGR02365">
    <property type="entry name" value="dha_L_ycgS"/>
    <property type="match status" value="1"/>
</dbReference>
<feature type="domain" description="DhaL" evidence="9">
    <location>
        <begin position="6"/>
        <end position="206"/>
    </location>
</feature>
<accession>A0A401UKZ4</accession>
<comment type="subunit">
    <text evidence="7">Homodimer. The dihydroxyacetone kinase complex is composed of a homodimer of DhaM, a homodimer of DhaK and the subunit DhaL.</text>
</comment>
<dbReference type="SUPFAM" id="SSF101473">
    <property type="entry name" value="DhaL-like"/>
    <property type="match status" value="1"/>
</dbReference>
<comment type="caution">
    <text evidence="10">The sequence shown here is derived from an EMBL/GenBank/DDBJ whole genome shotgun (WGS) entry which is preliminary data.</text>
</comment>
<evidence type="ECO:0000259" key="9">
    <source>
        <dbReference type="PROSITE" id="PS51480"/>
    </source>
</evidence>
<dbReference type="AlphaFoldDB" id="A0A401UKZ4"/>
<dbReference type="PANTHER" id="PTHR28629">
    <property type="entry name" value="TRIOKINASE/FMN CYCLASE"/>
    <property type="match status" value="1"/>
</dbReference>
<dbReference type="InterPro" id="IPR012737">
    <property type="entry name" value="DhaK_L_YcgS"/>
</dbReference>
<dbReference type="RefSeq" id="WP_125000220.1">
    <property type="nucleotide sequence ID" value="NZ_BHYK01000008.1"/>
</dbReference>
<name>A0A401UKZ4_9CLOT</name>
<dbReference type="PROSITE" id="PS51480">
    <property type="entry name" value="DHAL"/>
    <property type="match status" value="1"/>
</dbReference>
<dbReference type="FunFam" id="1.25.40.340:FF:000002">
    <property type="entry name" value="Dihydroxyacetone kinase, L subunit"/>
    <property type="match status" value="1"/>
</dbReference>
<evidence type="ECO:0000256" key="7">
    <source>
        <dbReference type="ARBA" id="ARBA00046577"/>
    </source>
</evidence>
<dbReference type="PANTHER" id="PTHR28629:SF4">
    <property type="entry name" value="TRIOKINASE_FMN CYCLASE"/>
    <property type="match status" value="1"/>
</dbReference>
<dbReference type="InterPro" id="IPR036117">
    <property type="entry name" value="DhaL_dom_sf"/>
</dbReference>
<evidence type="ECO:0000256" key="1">
    <source>
        <dbReference type="ARBA" id="ARBA00001113"/>
    </source>
</evidence>
<dbReference type="GO" id="GO:0047324">
    <property type="term" value="F:phosphoenolpyruvate-glycerone phosphotransferase activity"/>
    <property type="evidence" value="ECO:0007669"/>
    <property type="project" value="UniProtKB-EC"/>
</dbReference>
<evidence type="ECO:0000256" key="5">
    <source>
        <dbReference type="ARBA" id="ARBA00022777"/>
    </source>
</evidence>
<dbReference type="GO" id="GO:0004371">
    <property type="term" value="F:glycerone kinase activity"/>
    <property type="evidence" value="ECO:0007669"/>
    <property type="project" value="InterPro"/>
</dbReference>